<gene>
    <name evidence="2" type="ORF">R77560_01992</name>
</gene>
<accession>A0AAD2F0G6</accession>
<dbReference type="EMBL" id="CATZAZ010000003">
    <property type="protein sequence ID" value="CAJ0790312.1"/>
    <property type="molecule type" value="Genomic_DNA"/>
</dbReference>
<name>A0AAD2F0G6_9RALS</name>
<proteinExistence type="predicted"/>
<comment type="caution">
    <text evidence="2">The sequence shown here is derived from an EMBL/GenBank/DDBJ whole genome shotgun (WGS) entry which is preliminary data.</text>
</comment>
<sequence length="82" mass="8463">MAQCVQVSGGQVVVDSTPVSSCSGYLLLSADEVAMLHALPPLSIADAAVISAGIAGVWATAWVFRQIAGFLWVSARSSEEVL</sequence>
<evidence type="ECO:0000313" key="2">
    <source>
        <dbReference type="EMBL" id="CAJ0790312.1"/>
    </source>
</evidence>
<feature type="transmembrane region" description="Helical" evidence="1">
    <location>
        <begin position="44"/>
        <end position="64"/>
    </location>
</feature>
<evidence type="ECO:0000313" key="3">
    <source>
        <dbReference type="Proteomes" id="UP001189756"/>
    </source>
</evidence>
<keyword evidence="1" id="KW-0472">Membrane</keyword>
<keyword evidence="1" id="KW-0812">Transmembrane</keyword>
<evidence type="ECO:0000256" key="1">
    <source>
        <dbReference type="SAM" id="Phobius"/>
    </source>
</evidence>
<protein>
    <submittedName>
        <fullName evidence="2">Uncharacterized protein</fullName>
    </submittedName>
</protein>
<dbReference type="Proteomes" id="UP001189756">
    <property type="component" value="Unassembled WGS sequence"/>
</dbReference>
<keyword evidence="1" id="KW-1133">Transmembrane helix</keyword>
<reference evidence="2" key="1">
    <citation type="submission" date="2023-07" db="EMBL/GenBank/DDBJ databases">
        <authorList>
            <person name="Peeters C."/>
        </authorList>
    </citation>
    <scope>NUCLEOTIDE SEQUENCE</scope>
    <source>
        <strain evidence="2">R-77560</strain>
    </source>
</reference>
<organism evidence="2 3">
    <name type="scientific">Ralstonia thomasii</name>
    <dbReference type="NCBI Taxonomy" id="3058596"/>
    <lineage>
        <taxon>Bacteria</taxon>
        <taxon>Pseudomonadati</taxon>
        <taxon>Pseudomonadota</taxon>
        <taxon>Betaproteobacteria</taxon>
        <taxon>Burkholderiales</taxon>
        <taxon>Burkholderiaceae</taxon>
        <taxon>Ralstonia</taxon>
    </lineage>
</organism>
<dbReference type="AlphaFoldDB" id="A0AAD2F0G6"/>